<dbReference type="GO" id="GO:0000976">
    <property type="term" value="F:transcription cis-regulatory region binding"/>
    <property type="evidence" value="ECO:0007669"/>
    <property type="project" value="TreeGrafter"/>
</dbReference>
<sequence length="441" mass="49648">MTRRKRPYVPKTKGCYQCSQRRIHCDRTQPSCGKCVSKGILCSGFGVRYRFCDGSERLKGRAPMEYPEASDALDSSGSLMSSAAYIDRGASIELSRSETDYGAAHGQPRPDSLQPALAWGNSEGSERFLVKYFSDNIAPEMVVIDDNHNGWRHLVLPLAWGDKLVMKAVLTVSSFHLSRKSGGRVQVQNQRLARPSTLYFEAIRELQNRKGLDQYDHQTKRLVILSIIVLLVAVMVTGCSDFPILFHLLQSALDIVGGEDGLGPDELSEFALRQIHKMRVYAAPFISQQTGVSTILSQAPHSFDCLYYSSRFHPEKQYMIDLIASLRQQAYDIYLQRVLLSKPPGNELSSADVVTRFRASLEPFPEGFPGDHSLIWPSFIAASESCSPEDQQFFEQFLLKQYNRNGFGNILKGLELLKRIWARDVDVNWPALLPGPRVFIM</sequence>
<evidence type="ECO:0000256" key="2">
    <source>
        <dbReference type="ARBA" id="ARBA00023015"/>
    </source>
</evidence>
<dbReference type="SUPFAM" id="SSF57701">
    <property type="entry name" value="Zn2/Cys6 DNA-binding domain"/>
    <property type="match status" value="1"/>
</dbReference>
<dbReference type="GeneID" id="63702205"/>
<evidence type="ECO:0000313" key="9">
    <source>
        <dbReference type="Proteomes" id="UP000019804"/>
    </source>
</evidence>
<dbReference type="CDD" id="cd00067">
    <property type="entry name" value="GAL4"/>
    <property type="match status" value="1"/>
</dbReference>
<dbReference type="PROSITE" id="PS00463">
    <property type="entry name" value="ZN2_CY6_FUNGAL_1"/>
    <property type="match status" value="1"/>
</dbReference>
<dbReference type="Gene3D" id="4.10.240.10">
    <property type="entry name" value="Zn(2)-C6 fungal-type DNA-binding domain"/>
    <property type="match status" value="1"/>
</dbReference>
<evidence type="ECO:0000259" key="7">
    <source>
        <dbReference type="PROSITE" id="PS50048"/>
    </source>
</evidence>
<dbReference type="AlphaFoldDB" id="A0A017SMG6"/>
<dbReference type="RefSeq" id="XP_040641815.1">
    <property type="nucleotide sequence ID" value="XM_040787081.1"/>
</dbReference>
<evidence type="ECO:0000313" key="8">
    <source>
        <dbReference type="EMBL" id="EYE98127.1"/>
    </source>
</evidence>
<reference evidence="9" key="1">
    <citation type="journal article" date="2014" name="Nat. Commun.">
        <title>Genomic adaptations of the halophilic Dead Sea filamentous fungus Eurotium rubrum.</title>
        <authorList>
            <person name="Kis-Papo T."/>
            <person name="Weig A.R."/>
            <person name="Riley R."/>
            <person name="Persoh D."/>
            <person name="Salamov A."/>
            <person name="Sun H."/>
            <person name="Lipzen A."/>
            <person name="Wasser S.P."/>
            <person name="Rambold G."/>
            <person name="Grigoriev I.V."/>
            <person name="Nevo E."/>
        </authorList>
    </citation>
    <scope>NUCLEOTIDE SEQUENCE [LARGE SCALE GENOMIC DNA]</scope>
    <source>
        <strain evidence="9">CBS 135680</strain>
    </source>
</reference>
<name>A0A017SMG6_ASPRC</name>
<dbReference type="GO" id="GO:0000981">
    <property type="term" value="F:DNA-binding transcription factor activity, RNA polymerase II-specific"/>
    <property type="evidence" value="ECO:0007669"/>
    <property type="project" value="InterPro"/>
</dbReference>
<dbReference type="OrthoDB" id="5386330at2759"/>
<dbReference type="EMBL" id="KK088414">
    <property type="protein sequence ID" value="EYE98127.1"/>
    <property type="molecule type" value="Genomic_DNA"/>
</dbReference>
<evidence type="ECO:0000256" key="5">
    <source>
        <dbReference type="ARBA" id="ARBA00023242"/>
    </source>
</evidence>
<dbReference type="PANTHER" id="PTHR37534">
    <property type="entry name" value="TRANSCRIPTIONAL ACTIVATOR PROTEIN UGA3"/>
    <property type="match status" value="1"/>
</dbReference>
<accession>A0A017SMG6</accession>
<keyword evidence="5" id="KW-0539">Nucleus</keyword>
<feature type="transmembrane region" description="Helical" evidence="6">
    <location>
        <begin position="222"/>
        <end position="246"/>
    </location>
</feature>
<keyword evidence="6" id="KW-1133">Transmembrane helix</keyword>
<dbReference type="PROSITE" id="PS50048">
    <property type="entry name" value="ZN2_CY6_FUNGAL_2"/>
    <property type="match status" value="1"/>
</dbReference>
<keyword evidence="9" id="KW-1185">Reference proteome</keyword>
<feature type="domain" description="Zn(2)-C6 fungal-type" evidence="7">
    <location>
        <begin position="14"/>
        <end position="43"/>
    </location>
</feature>
<gene>
    <name evidence="8" type="ORF">EURHEDRAFT_528826</name>
</gene>
<dbReference type="GO" id="GO:0008270">
    <property type="term" value="F:zinc ion binding"/>
    <property type="evidence" value="ECO:0007669"/>
    <property type="project" value="InterPro"/>
</dbReference>
<evidence type="ECO:0000256" key="3">
    <source>
        <dbReference type="ARBA" id="ARBA00023125"/>
    </source>
</evidence>
<dbReference type="InterPro" id="IPR001138">
    <property type="entry name" value="Zn2Cys6_DnaBD"/>
</dbReference>
<dbReference type="Proteomes" id="UP000019804">
    <property type="component" value="Unassembled WGS sequence"/>
</dbReference>
<keyword evidence="3" id="KW-0238">DNA-binding</keyword>
<dbReference type="Pfam" id="PF11951">
    <property type="entry name" value="Fungal_trans_2"/>
    <property type="match status" value="2"/>
</dbReference>
<dbReference type="PANTHER" id="PTHR37534:SF17">
    <property type="entry name" value="ZN(2)-C6 FUNGAL-TYPE DOMAIN-CONTAINING PROTEIN"/>
    <property type="match status" value="1"/>
</dbReference>
<keyword evidence="6" id="KW-0472">Membrane</keyword>
<dbReference type="GO" id="GO:0005634">
    <property type="term" value="C:nucleus"/>
    <property type="evidence" value="ECO:0007669"/>
    <property type="project" value="UniProtKB-SubCell"/>
</dbReference>
<dbReference type="InterPro" id="IPR036864">
    <property type="entry name" value="Zn2-C6_fun-type_DNA-bd_sf"/>
</dbReference>
<dbReference type="HOGENOM" id="CLU_031387_0_1_1"/>
<dbReference type="GO" id="GO:0045944">
    <property type="term" value="P:positive regulation of transcription by RNA polymerase II"/>
    <property type="evidence" value="ECO:0007669"/>
    <property type="project" value="TreeGrafter"/>
</dbReference>
<dbReference type="Pfam" id="PF00172">
    <property type="entry name" value="Zn_clus"/>
    <property type="match status" value="1"/>
</dbReference>
<evidence type="ECO:0000256" key="6">
    <source>
        <dbReference type="SAM" id="Phobius"/>
    </source>
</evidence>
<proteinExistence type="predicted"/>
<evidence type="ECO:0000256" key="1">
    <source>
        <dbReference type="ARBA" id="ARBA00004123"/>
    </source>
</evidence>
<keyword evidence="2" id="KW-0805">Transcription regulation</keyword>
<dbReference type="InterPro" id="IPR021858">
    <property type="entry name" value="Fun_TF"/>
</dbReference>
<evidence type="ECO:0000256" key="4">
    <source>
        <dbReference type="ARBA" id="ARBA00023163"/>
    </source>
</evidence>
<keyword evidence="6" id="KW-0812">Transmembrane</keyword>
<organism evidence="8 9">
    <name type="scientific">Aspergillus ruber (strain CBS 135680)</name>
    <dbReference type="NCBI Taxonomy" id="1388766"/>
    <lineage>
        <taxon>Eukaryota</taxon>
        <taxon>Fungi</taxon>
        <taxon>Dikarya</taxon>
        <taxon>Ascomycota</taxon>
        <taxon>Pezizomycotina</taxon>
        <taxon>Eurotiomycetes</taxon>
        <taxon>Eurotiomycetidae</taxon>
        <taxon>Eurotiales</taxon>
        <taxon>Aspergillaceae</taxon>
        <taxon>Aspergillus</taxon>
        <taxon>Aspergillus subgen. Aspergillus</taxon>
    </lineage>
</organism>
<comment type="subcellular location">
    <subcellularLocation>
        <location evidence="1">Nucleus</location>
    </subcellularLocation>
</comment>
<keyword evidence="4" id="KW-0804">Transcription</keyword>
<dbReference type="STRING" id="1388766.A0A017SMG6"/>
<protein>
    <recommendedName>
        <fullName evidence="7">Zn(2)-C6 fungal-type domain-containing protein</fullName>
    </recommendedName>
</protein>